<name>A0A5J4PSF2_9ZZZZ</name>
<organism evidence="5">
    <name type="scientific">termite gut metagenome</name>
    <dbReference type="NCBI Taxonomy" id="433724"/>
    <lineage>
        <taxon>unclassified sequences</taxon>
        <taxon>metagenomes</taxon>
        <taxon>organismal metagenomes</taxon>
    </lineage>
</organism>
<feature type="region of interest" description="Disordered" evidence="3">
    <location>
        <begin position="1"/>
        <end position="27"/>
    </location>
</feature>
<comment type="cofactor">
    <cofactor evidence="1">
        <name>a divalent metal cation</name>
        <dbReference type="ChEBI" id="CHEBI:60240"/>
    </cofactor>
</comment>
<evidence type="ECO:0000256" key="1">
    <source>
        <dbReference type="ARBA" id="ARBA00001968"/>
    </source>
</evidence>
<dbReference type="InterPro" id="IPR027806">
    <property type="entry name" value="HARBI1_dom"/>
</dbReference>
<dbReference type="PANTHER" id="PTHR23080">
    <property type="entry name" value="THAP DOMAIN PROTEIN"/>
    <property type="match status" value="1"/>
</dbReference>
<sequence length="238" mass="27452">MHAGTERPIQRPSDAERAKEHYSGKKTHGLKNNVLTLPNLRIVWISQTYEGKIHDKTICDKENLLFPKGIRLWQDGGFLGYIPENVIIKMPARKPRGRDLSLAQKQQNKEISSFRVKVEHAIGGVKTFRIVKERYRFRVKVEHAIGGVKTFRIVKERYRCHKLFFDDLVFEIACGLHNFRLSARLIPPVTQSFYSEGNVVILQHGKRHIGFIQRLFVGKHKRDNSDRIIGVSRGCGKS</sequence>
<gene>
    <name evidence="5" type="ORF">EZS27_037289</name>
</gene>
<dbReference type="GO" id="GO:0046872">
    <property type="term" value="F:metal ion binding"/>
    <property type="evidence" value="ECO:0007669"/>
    <property type="project" value="UniProtKB-KW"/>
</dbReference>
<feature type="domain" description="DDE Tnp4" evidence="4">
    <location>
        <begin position="4"/>
        <end position="136"/>
    </location>
</feature>
<dbReference type="EMBL" id="SNRY01006859">
    <property type="protein sequence ID" value="KAA6311619.1"/>
    <property type="molecule type" value="Genomic_DNA"/>
</dbReference>
<proteinExistence type="predicted"/>
<evidence type="ECO:0000256" key="2">
    <source>
        <dbReference type="ARBA" id="ARBA00022723"/>
    </source>
</evidence>
<accession>A0A5J4PSF2</accession>
<feature type="compositionally biased region" description="Basic and acidic residues" evidence="3">
    <location>
        <begin position="1"/>
        <end position="23"/>
    </location>
</feature>
<dbReference type="PANTHER" id="PTHR23080:SF143">
    <property type="entry name" value="SI:DKEY-56D12.4"/>
    <property type="match status" value="1"/>
</dbReference>
<evidence type="ECO:0000259" key="4">
    <source>
        <dbReference type="Pfam" id="PF13359"/>
    </source>
</evidence>
<evidence type="ECO:0000313" key="5">
    <source>
        <dbReference type="EMBL" id="KAA6311619.1"/>
    </source>
</evidence>
<evidence type="ECO:0000256" key="3">
    <source>
        <dbReference type="SAM" id="MobiDB-lite"/>
    </source>
</evidence>
<keyword evidence="2" id="KW-0479">Metal-binding</keyword>
<comment type="caution">
    <text evidence="5">The sequence shown here is derived from an EMBL/GenBank/DDBJ whole genome shotgun (WGS) entry which is preliminary data.</text>
</comment>
<dbReference type="Pfam" id="PF13359">
    <property type="entry name" value="DDE_Tnp_4"/>
    <property type="match status" value="1"/>
</dbReference>
<reference evidence="5" key="1">
    <citation type="submission" date="2019-03" db="EMBL/GenBank/DDBJ databases">
        <title>Single cell metagenomics reveals metabolic interactions within the superorganism composed of flagellate Streblomastix strix and complex community of Bacteroidetes bacteria on its surface.</title>
        <authorList>
            <person name="Treitli S.C."/>
            <person name="Kolisko M."/>
            <person name="Husnik F."/>
            <person name="Keeling P."/>
            <person name="Hampl V."/>
        </authorList>
    </citation>
    <scope>NUCLEOTIDE SEQUENCE</scope>
    <source>
        <strain evidence="5">STM</strain>
    </source>
</reference>
<protein>
    <recommendedName>
        <fullName evidence="4">DDE Tnp4 domain-containing protein</fullName>
    </recommendedName>
</protein>
<dbReference type="AlphaFoldDB" id="A0A5J4PSF2"/>